<keyword evidence="1" id="KW-1133">Transmembrane helix</keyword>
<gene>
    <name evidence="2" type="ORF">GCM10011379_12850</name>
</gene>
<sequence>MRTAVGVILIVISILLLKTNLEERKIAREGEIVKMTIVDLPESCASIKGNYFVTFQYQQFLFKKRIPAGFCKKHKVGEVMDVRYSDQHYTVLWPGEDVNKGLWFPVLAGVTGLGIITYALFRKSTSIGSGSKQGKNSRK</sequence>
<evidence type="ECO:0000313" key="3">
    <source>
        <dbReference type="Proteomes" id="UP000627292"/>
    </source>
</evidence>
<name>A0A917ITB1_9BACT</name>
<dbReference type="RefSeq" id="WP_188951139.1">
    <property type="nucleotide sequence ID" value="NZ_BMIB01000001.1"/>
</dbReference>
<keyword evidence="1" id="KW-0812">Transmembrane</keyword>
<dbReference type="AlphaFoldDB" id="A0A917ITB1"/>
<protein>
    <recommendedName>
        <fullName evidence="4">DUF3592 domain-containing protein</fullName>
    </recommendedName>
</protein>
<reference evidence="2" key="1">
    <citation type="journal article" date="2014" name="Int. J. Syst. Evol. Microbiol.">
        <title>Complete genome sequence of Corynebacterium casei LMG S-19264T (=DSM 44701T), isolated from a smear-ripened cheese.</title>
        <authorList>
            <consortium name="US DOE Joint Genome Institute (JGI-PGF)"/>
            <person name="Walter F."/>
            <person name="Albersmeier A."/>
            <person name="Kalinowski J."/>
            <person name="Ruckert C."/>
        </authorList>
    </citation>
    <scope>NUCLEOTIDE SEQUENCE</scope>
    <source>
        <strain evidence="2">CGMCC 1.15290</strain>
    </source>
</reference>
<evidence type="ECO:0000256" key="1">
    <source>
        <dbReference type="SAM" id="Phobius"/>
    </source>
</evidence>
<dbReference type="EMBL" id="BMIB01000001">
    <property type="protein sequence ID" value="GGH62666.1"/>
    <property type="molecule type" value="Genomic_DNA"/>
</dbReference>
<organism evidence="2 3">
    <name type="scientific">Filimonas zeae</name>
    <dbReference type="NCBI Taxonomy" id="1737353"/>
    <lineage>
        <taxon>Bacteria</taxon>
        <taxon>Pseudomonadati</taxon>
        <taxon>Bacteroidota</taxon>
        <taxon>Chitinophagia</taxon>
        <taxon>Chitinophagales</taxon>
        <taxon>Chitinophagaceae</taxon>
        <taxon>Filimonas</taxon>
    </lineage>
</organism>
<proteinExistence type="predicted"/>
<evidence type="ECO:0000313" key="2">
    <source>
        <dbReference type="EMBL" id="GGH62666.1"/>
    </source>
</evidence>
<accession>A0A917ITB1</accession>
<comment type="caution">
    <text evidence="2">The sequence shown here is derived from an EMBL/GenBank/DDBJ whole genome shotgun (WGS) entry which is preliminary data.</text>
</comment>
<reference evidence="2" key="2">
    <citation type="submission" date="2020-09" db="EMBL/GenBank/DDBJ databases">
        <authorList>
            <person name="Sun Q."/>
            <person name="Zhou Y."/>
        </authorList>
    </citation>
    <scope>NUCLEOTIDE SEQUENCE</scope>
    <source>
        <strain evidence="2">CGMCC 1.15290</strain>
    </source>
</reference>
<keyword evidence="3" id="KW-1185">Reference proteome</keyword>
<feature type="transmembrane region" description="Helical" evidence="1">
    <location>
        <begin position="102"/>
        <end position="121"/>
    </location>
</feature>
<dbReference type="Proteomes" id="UP000627292">
    <property type="component" value="Unassembled WGS sequence"/>
</dbReference>
<keyword evidence="1" id="KW-0472">Membrane</keyword>
<evidence type="ECO:0008006" key="4">
    <source>
        <dbReference type="Google" id="ProtNLM"/>
    </source>
</evidence>